<name>A0A7W7U792_9ACTN</name>
<keyword evidence="2" id="KW-1185">Reference proteome</keyword>
<proteinExistence type="predicted"/>
<protein>
    <submittedName>
        <fullName evidence="1">Uncharacterized protein</fullName>
    </submittedName>
</protein>
<evidence type="ECO:0000313" key="1">
    <source>
        <dbReference type="EMBL" id="MBB4986128.1"/>
    </source>
</evidence>
<dbReference type="EMBL" id="JACHJY010000012">
    <property type="protein sequence ID" value="MBB4986128.1"/>
    <property type="molecule type" value="Genomic_DNA"/>
</dbReference>
<accession>A0A7W7U792</accession>
<evidence type="ECO:0000313" key="2">
    <source>
        <dbReference type="Proteomes" id="UP000582643"/>
    </source>
</evidence>
<dbReference type="RefSeq" id="WP_181924551.1">
    <property type="nucleotide sequence ID" value="NZ_JACHJY010000012.1"/>
</dbReference>
<gene>
    <name evidence="1" type="ORF">GGE06_007095</name>
</gene>
<organism evidence="1 2">
    <name type="scientific">Streptomyces nymphaeiformis</name>
    <dbReference type="NCBI Taxonomy" id="2663842"/>
    <lineage>
        <taxon>Bacteria</taxon>
        <taxon>Bacillati</taxon>
        <taxon>Actinomycetota</taxon>
        <taxon>Actinomycetes</taxon>
        <taxon>Kitasatosporales</taxon>
        <taxon>Streptomycetaceae</taxon>
        <taxon>Streptomyces</taxon>
    </lineage>
</organism>
<comment type="caution">
    <text evidence="1">The sequence shown here is derived from an EMBL/GenBank/DDBJ whole genome shotgun (WGS) entry which is preliminary data.</text>
</comment>
<sequence>MDEILVRAVTWIARGAGIALDLLSVADTVDGLRRDARKARKDLKPRR</sequence>
<dbReference type="AlphaFoldDB" id="A0A7W7U792"/>
<reference evidence="1 2" key="1">
    <citation type="submission" date="2020-08" db="EMBL/GenBank/DDBJ databases">
        <title>Genomic Encyclopedia of Type Strains, Phase III (KMG-III): the genomes of soil and plant-associated and newly described type strains.</title>
        <authorList>
            <person name="Whitman W."/>
        </authorList>
    </citation>
    <scope>NUCLEOTIDE SEQUENCE [LARGE SCALE GENOMIC DNA]</scope>
    <source>
        <strain evidence="1 2">SFB5A</strain>
    </source>
</reference>
<dbReference type="Proteomes" id="UP000582643">
    <property type="component" value="Unassembled WGS sequence"/>
</dbReference>